<reference evidence="1 2" key="1">
    <citation type="journal article" date="2023" name="Mol. Biol. Evol.">
        <title>Genomics of Secondarily Temperate Adaptation in the Only Non-Antarctic Icefish.</title>
        <authorList>
            <person name="Rivera-Colon A.G."/>
            <person name="Rayamajhi N."/>
            <person name="Minhas B.F."/>
            <person name="Madrigal G."/>
            <person name="Bilyk K.T."/>
            <person name="Yoon V."/>
            <person name="Hune M."/>
            <person name="Gregory S."/>
            <person name="Cheng C.H.C."/>
            <person name="Catchen J.M."/>
        </authorList>
    </citation>
    <scope>NUCLEOTIDE SEQUENCE [LARGE SCALE GENOMIC DNA]</scope>
    <source>
        <strain evidence="1">JC2023a</strain>
    </source>
</reference>
<dbReference type="Proteomes" id="UP001335648">
    <property type="component" value="Unassembled WGS sequence"/>
</dbReference>
<name>A0AAN8C9G4_9TELE</name>
<gene>
    <name evidence="1" type="ORF">CesoFtcFv8_009432</name>
</gene>
<organism evidence="1 2">
    <name type="scientific">Champsocephalus esox</name>
    <name type="common">pike icefish</name>
    <dbReference type="NCBI Taxonomy" id="159716"/>
    <lineage>
        <taxon>Eukaryota</taxon>
        <taxon>Metazoa</taxon>
        <taxon>Chordata</taxon>
        <taxon>Craniata</taxon>
        <taxon>Vertebrata</taxon>
        <taxon>Euteleostomi</taxon>
        <taxon>Actinopterygii</taxon>
        <taxon>Neopterygii</taxon>
        <taxon>Teleostei</taxon>
        <taxon>Neoteleostei</taxon>
        <taxon>Acanthomorphata</taxon>
        <taxon>Eupercaria</taxon>
        <taxon>Perciformes</taxon>
        <taxon>Notothenioidei</taxon>
        <taxon>Channichthyidae</taxon>
        <taxon>Champsocephalus</taxon>
    </lineage>
</organism>
<proteinExistence type="predicted"/>
<sequence>MALCWRTHLSQRGEVRGPDRREITQEQTSLNLRGPTQRCREGEIKRCRNVEGGKNVEGEAKYQQECGEWGRVPK</sequence>
<comment type="caution">
    <text evidence="1">The sequence shown here is derived from an EMBL/GenBank/DDBJ whole genome shotgun (WGS) entry which is preliminary data.</text>
</comment>
<dbReference type="AlphaFoldDB" id="A0AAN8C9G4"/>
<dbReference type="EMBL" id="JAULUE010002052">
    <property type="protein sequence ID" value="KAK5900016.1"/>
    <property type="molecule type" value="Genomic_DNA"/>
</dbReference>
<evidence type="ECO:0000313" key="2">
    <source>
        <dbReference type="Proteomes" id="UP001335648"/>
    </source>
</evidence>
<keyword evidence="2" id="KW-1185">Reference proteome</keyword>
<accession>A0AAN8C9G4</accession>
<evidence type="ECO:0000313" key="1">
    <source>
        <dbReference type="EMBL" id="KAK5900016.1"/>
    </source>
</evidence>
<protein>
    <submittedName>
        <fullName evidence="1">Uncharacterized protein</fullName>
    </submittedName>
</protein>